<protein>
    <recommendedName>
        <fullName evidence="3">DUF1864 family protein</fullName>
    </recommendedName>
</protein>
<dbReference type="Gene3D" id="1.20.58.1320">
    <property type="match status" value="1"/>
</dbReference>
<dbReference type="Proteomes" id="UP000198583">
    <property type="component" value="Unassembled WGS sequence"/>
</dbReference>
<reference evidence="2" key="1">
    <citation type="submission" date="2016-10" db="EMBL/GenBank/DDBJ databases">
        <authorList>
            <person name="Varghese N."/>
            <person name="Submissions S."/>
        </authorList>
    </citation>
    <scope>NUCLEOTIDE SEQUENCE [LARGE SCALE GENOMIC DNA]</scope>
    <source>
        <strain evidence="2">DSM 44232</strain>
    </source>
</reference>
<evidence type="ECO:0000313" key="1">
    <source>
        <dbReference type="EMBL" id="SFR28698.1"/>
    </source>
</evidence>
<dbReference type="GO" id="GO:0020037">
    <property type="term" value="F:heme binding"/>
    <property type="evidence" value="ECO:0007669"/>
    <property type="project" value="InterPro"/>
</dbReference>
<dbReference type="Gene3D" id="1.20.58.480">
    <property type="match status" value="1"/>
</dbReference>
<evidence type="ECO:0000313" key="2">
    <source>
        <dbReference type="Proteomes" id="UP000198583"/>
    </source>
</evidence>
<sequence length="307" mass="33908">MSVPETLATMRDLGILLGSIKRNGTEPLSEFSELEAVLRLIAQRSGLIPRDTIHHYIRWNPMGRRERMYTGLPMERLLMAAVRISLPRLSDAVDLCAVLDSAEPGDLTFALATNELAALVGSMEDSIDTVLANVTPEFFAKTMRPFFEEIRVGDEVYLGPAAAHVPLSIVDLLVWACDRGGDEYLEFADDSVVYGLQHWKPLHGKWRRTKSLVTRVTDELQRCSAEEALPLAMYASAEALCRTVRSLMVFRGKHLTIAKKAYATDVGLYELGSGGGSVAMLEAITNSTRAISTLLRRSVTTHLKDVS</sequence>
<dbReference type="EMBL" id="FOYL01000015">
    <property type="protein sequence ID" value="SFR28698.1"/>
    <property type="molecule type" value="Genomic_DNA"/>
</dbReference>
<dbReference type="STRING" id="84724.SAMN04488564_1156"/>
<dbReference type="Pfam" id="PF08933">
    <property type="entry name" value="PrnB"/>
    <property type="match status" value="1"/>
</dbReference>
<dbReference type="GO" id="GO:0046872">
    <property type="term" value="F:metal ion binding"/>
    <property type="evidence" value="ECO:0007669"/>
    <property type="project" value="InterPro"/>
</dbReference>
<dbReference type="InterPro" id="IPR015029">
    <property type="entry name" value="PrnB"/>
</dbReference>
<keyword evidence="2" id="KW-1185">Reference proteome</keyword>
<proteinExistence type="predicted"/>
<name>A0A1I6FFJ7_9PSEU</name>
<dbReference type="GO" id="GO:0019441">
    <property type="term" value="P:L-tryptophan catabolic process to kynurenine"/>
    <property type="evidence" value="ECO:0007669"/>
    <property type="project" value="InterPro"/>
</dbReference>
<organism evidence="1 2">
    <name type="scientific">Lentzea waywayandensis</name>
    <dbReference type="NCBI Taxonomy" id="84724"/>
    <lineage>
        <taxon>Bacteria</taxon>
        <taxon>Bacillati</taxon>
        <taxon>Actinomycetota</taxon>
        <taxon>Actinomycetes</taxon>
        <taxon>Pseudonocardiales</taxon>
        <taxon>Pseudonocardiaceae</taxon>
        <taxon>Lentzea</taxon>
    </lineage>
</organism>
<gene>
    <name evidence="1" type="ORF">SAMN04488564_1156</name>
</gene>
<dbReference type="SUPFAM" id="SSF140959">
    <property type="entry name" value="Indolic compounds 2,3-dioxygenase-like"/>
    <property type="match status" value="1"/>
</dbReference>
<accession>A0A1I6FFJ7</accession>
<dbReference type="AlphaFoldDB" id="A0A1I6FFJ7"/>
<evidence type="ECO:0008006" key="3">
    <source>
        <dbReference type="Google" id="ProtNLM"/>
    </source>
</evidence>
<dbReference type="InterPro" id="IPR037217">
    <property type="entry name" value="Trp/Indoleamine_2_3_dOase-like"/>
</dbReference>